<evidence type="ECO:0000259" key="8">
    <source>
        <dbReference type="PROSITE" id="PS50119"/>
    </source>
</evidence>
<dbReference type="Gene3D" id="3.30.160.60">
    <property type="entry name" value="Classic Zinc Finger"/>
    <property type="match status" value="1"/>
</dbReference>
<dbReference type="InParanoid" id="A0A6P8IHU9"/>
<name>A0A6P8IHU9_ACTTE</name>
<dbReference type="PANTHER" id="PTHR45915:SF6">
    <property type="entry name" value="E3 UBIQUITIN-PROTEIN LIGASE TRIM33"/>
    <property type="match status" value="1"/>
</dbReference>
<protein>
    <submittedName>
        <fullName evidence="10">Uncharacterized protein LOC116301480</fullName>
    </submittedName>
</protein>
<dbReference type="Proteomes" id="UP000515163">
    <property type="component" value="Unplaced"/>
</dbReference>
<feature type="compositionally biased region" description="Basic residues" evidence="6">
    <location>
        <begin position="576"/>
        <end position="585"/>
    </location>
</feature>
<comment type="subcellular location">
    <subcellularLocation>
        <location evidence="1">Nucleus</location>
    </subcellularLocation>
</comment>
<accession>A0A6P8IHU9</accession>
<evidence type="ECO:0000256" key="1">
    <source>
        <dbReference type="ARBA" id="ARBA00004123"/>
    </source>
</evidence>
<dbReference type="InterPro" id="IPR000315">
    <property type="entry name" value="Znf_B-box"/>
</dbReference>
<dbReference type="Pfam" id="PF00439">
    <property type="entry name" value="Bromodomain"/>
    <property type="match status" value="1"/>
</dbReference>
<sequence length="769" mass="87523">MARASTPQPGILNLRCNEYCDGKEAVFYCPQCSAMFCDSCYDREHEGSVRKQTHERVVEVRPICREHQHTLEYFDLTCLKPICITCLTNLQSKEEYQNHVIEKINDVSTKLCCLLSEKVVESKAVLKSVQKAAKNTSETTKRTLNMAKREVHDIIEQGKGILDERRQSIYRRISKVQKEFLSREDSTAGLIGLASRLEENIQNAERVSDEGRFISAQFPYLFNTLNDLCASARRHLDNPKGLKVTVTLSKVAVAKILSLVDVETAVVSPDEVPVNEAEDVIQSNCVRVVIMSDDSRSHSYIARNPITVRNIVGVVRPDSQDSQSQDERTENIMQMSHVHSKTLTTSNHGNQIEEFQGPGIHSNRTEVLESHDLYCKQENDIGSPGNHSNQANDLESCDLYGNPQQEDMETPSNHSNESEVNESPDVYYNNKEDIQSPGKQPEEPESPCVHGNLFENIQNRRIHGDLTPKNHSIPSNQAEDSESPDNHGNLFENIQNRHIHGDLTPKNRSIQGNQAEDSESPGHHGNMFENIQNRRIHGDLTPKNHSIHSNQAEDPESPIARGTVRSGMPDSPCIHGNHHVTKRVSKTFGTSQHVKLNSTHKKSKRGRKRKKRPSEDHEWTPTRILRPSTMERRKEGTVAKPRSRRGGELSQEMNRCDAILTILWADEDSWPFVHLVHKKRCPEYYKKISNPVSLDIIKQRLHSYQYRSVLDFVRDFNQIIQNCHVFNEPDSDVHQAGSRLALRFNNLLRECFPNIESVFPDQELMDSSL</sequence>
<evidence type="ECO:0000256" key="2">
    <source>
        <dbReference type="ARBA" id="ARBA00023117"/>
    </source>
</evidence>
<feature type="domain" description="Bromo" evidence="7">
    <location>
        <begin position="664"/>
        <end position="734"/>
    </location>
</feature>
<feature type="compositionally biased region" description="Polar residues" evidence="6">
    <location>
        <begin position="506"/>
        <end position="515"/>
    </location>
</feature>
<reference evidence="10" key="1">
    <citation type="submission" date="2025-08" db="UniProtKB">
        <authorList>
            <consortium name="RefSeq"/>
        </authorList>
    </citation>
    <scope>IDENTIFICATION</scope>
    <source>
        <tissue evidence="10">Tentacle</tissue>
    </source>
</reference>
<dbReference type="PROSITE" id="PS50119">
    <property type="entry name" value="ZF_BBOX"/>
    <property type="match status" value="1"/>
</dbReference>
<evidence type="ECO:0000256" key="6">
    <source>
        <dbReference type="SAM" id="MobiDB-lite"/>
    </source>
</evidence>
<dbReference type="GO" id="GO:0000785">
    <property type="term" value="C:chromatin"/>
    <property type="evidence" value="ECO:0007669"/>
    <property type="project" value="TreeGrafter"/>
</dbReference>
<evidence type="ECO:0000256" key="3">
    <source>
        <dbReference type="ARBA" id="ARBA00023242"/>
    </source>
</evidence>
<dbReference type="PRINTS" id="PR00503">
    <property type="entry name" value="BROMODOMAIN"/>
</dbReference>
<evidence type="ECO:0000256" key="5">
    <source>
        <dbReference type="PROSITE-ProRule" id="PRU00035"/>
    </source>
</evidence>
<proteinExistence type="predicted"/>
<feature type="region of interest" description="Disordered" evidence="6">
    <location>
        <begin position="377"/>
        <end position="450"/>
    </location>
</feature>
<gene>
    <name evidence="10" type="primary">LOC116301480</name>
</gene>
<organism evidence="9 10">
    <name type="scientific">Actinia tenebrosa</name>
    <name type="common">Australian red waratah sea anemone</name>
    <dbReference type="NCBI Taxonomy" id="6105"/>
    <lineage>
        <taxon>Eukaryota</taxon>
        <taxon>Metazoa</taxon>
        <taxon>Cnidaria</taxon>
        <taxon>Anthozoa</taxon>
        <taxon>Hexacorallia</taxon>
        <taxon>Actiniaria</taxon>
        <taxon>Actiniidae</taxon>
        <taxon>Actinia</taxon>
    </lineage>
</organism>
<evidence type="ECO:0000256" key="4">
    <source>
        <dbReference type="PROSITE-ProRule" id="PRU00024"/>
    </source>
</evidence>
<dbReference type="KEGG" id="aten:116301480"/>
<feature type="region of interest" description="Disordered" evidence="6">
    <location>
        <begin position="464"/>
        <end position="650"/>
    </location>
</feature>
<keyword evidence="4" id="KW-0862">Zinc</keyword>
<keyword evidence="9" id="KW-1185">Reference proteome</keyword>
<keyword evidence="4" id="KW-0479">Metal-binding</keyword>
<dbReference type="CDD" id="cd04369">
    <property type="entry name" value="Bromodomain"/>
    <property type="match status" value="1"/>
</dbReference>
<evidence type="ECO:0000259" key="7">
    <source>
        <dbReference type="PROSITE" id="PS50014"/>
    </source>
</evidence>
<dbReference type="PANTHER" id="PTHR45915">
    <property type="entry name" value="TRANSCRIPTION INTERMEDIARY FACTOR"/>
    <property type="match status" value="1"/>
</dbReference>
<evidence type="ECO:0000313" key="9">
    <source>
        <dbReference type="Proteomes" id="UP000515163"/>
    </source>
</evidence>
<dbReference type="Gene3D" id="1.20.920.10">
    <property type="entry name" value="Bromodomain-like"/>
    <property type="match status" value="1"/>
</dbReference>
<feature type="domain" description="B box-type" evidence="8">
    <location>
        <begin position="16"/>
        <end position="59"/>
    </location>
</feature>
<dbReference type="SUPFAM" id="SSF47370">
    <property type="entry name" value="Bromodomain"/>
    <property type="match status" value="1"/>
</dbReference>
<dbReference type="GeneID" id="116301480"/>
<feature type="compositionally biased region" description="Polar residues" evidence="6">
    <location>
        <begin position="543"/>
        <end position="552"/>
    </location>
</feature>
<feature type="compositionally biased region" description="Basic residues" evidence="6">
    <location>
        <begin position="598"/>
        <end position="612"/>
    </location>
</feature>
<keyword evidence="3" id="KW-0539">Nucleus</keyword>
<dbReference type="AlphaFoldDB" id="A0A6P8IHU9"/>
<dbReference type="PROSITE" id="PS50014">
    <property type="entry name" value="BROMODOMAIN_2"/>
    <property type="match status" value="1"/>
</dbReference>
<evidence type="ECO:0000313" key="10">
    <source>
        <dbReference type="RefSeq" id="XP_031566411.1"/>
    </source>
</evidence>
<feature type="compositionally biased region" description="Polar residues" evidence="6">
    <location>
        <begin position="587"/>
        <end position="597"/>
    </location>
</feature>
<dbReference type="InterPro" id="IPR036427">
    <property type="entry name" value="Bromodomain-like_sf"/>
</dbReference>
<keyword evidence="4" id="KW-0863">Zinc-finger</keyword>
<dbReference type="GO" id="GO:0005634">
    <property type="term" value="C:nucleus"/>
    <property type="evidence" value="ECO:0007669"/>
    <property type="project" value="UniProtKB-SubCell"/>
</dbReference>
<dbReference type="GO" id="GO:0008270">
    <property type="term" value="F:zinc ion binding"/>
    <property type="evidence" value="ECO:0007669"/>
    <property type="project" value="UniProtKB-KW"/>
</dbReference>
<dbReference type="RefSeq" id="XP_031566411.1">
    <property type="nucleotide sequence ID" value="XM_031710551.1"/>
</dbReference>
<dbReference type="OrthoDB" id="784962at2759"/>
<keyword evidence="2 5" id="KW-0103">Bromodomain</keyword>
<feature type="compositionally biased region" description="Polar residues" evidence="6">
    <location>
        <begin position="469"/>
        <end position="478"/>
    </location>
</feature>
<dbReference type="SMART" id="SM00297">
    <property type="entry name" value="BROMO"/>
    <property type="match status" value="1"/>
</dbReference>
<dbReference type="CDD" id="cd19757">
    <property type="entry name" value="Bbox1"/>
    <property type="match status" value="1"/>
</dbReference>
<dbReference type="InterPro" id="IPR001487">
    <property type="entry name" value="Bromodomain"/>
</dbReference>